<comment type="caution">
    <text evidence="1">The sequence shown here is derived from an EMBL/GenBank/DDBJ whole genome shotgun (WGS) entry which is preliminary data.</text>
</comment>
<proteinExistence type="predicted"/>
<dbReference type="GO" id="GO:0071468">
    <property type="term" value="P:cellular response to acidic pH"/>
    <property type="evidence" value="ECO:0007669"/>
    <property type="project" value="InterPro"/>
</dbReference>
<evidence type="ECO:0000313" key="2">
    <source>
        <dbReference type="Proteomes" id="UP000461948"/>
    </source>
</evidence>
<dbReference type="Gene3D" id="1.20.5.5260">
    <property type="match status" value="1"/>
</dbReference>
<name>A0A7X2SUA6_ENTAG</name>
<accession>A0A7X2SUA6</accession>
<reference evidence="1 2" key="1">
    <citation type="submission" date="2019-11" db="EMBL/GenBank/DDBJ databases">
        <title>Draft Genome Sequence of Plant Growth-Promoting Rhizosphere-Associated Bacteria.</title>
        <authorList>
            <person name="Vasilyev I.Y."/>
            <person name="Radchenko V."/>
            <person name="Ilnitskaya E.V."/>
        </authorList>
    </citation>
    <scope>NUCLEOTIDE SEQUENCE [LARGE SCALE GENOMIC DNA]</scope>
    <source>
        <strain evidence="1 2">VRA_MhP_f</strain>
    </source>
</reference>
<dbReference type="AlphaFoldDB" id="A0A7X2SUA6"/>
<sequence>MQQILNSDGSELIYALENIDDIYEEEKRIFFTAIRTLLTGTGSVTSREVLFYLIGEMEATTDVVRLDVLRTCLEILMGLKNPAQAV</sequence>
<protein>
    <recommendedName>
        <fullName evidence="3">Two-component-system connector protein AriR</fullName>
    </recommendedName>
</protein>
<evidence type="ECO:0000313" key="1">
    <source>
        <dbReference type="EMBL" id="MSE14370.1"/>
    </source>
</evidence>
<dbReference type="InterPro" id="IPR024753">
    <property type="entry name" value="AriR"/>
</dbReference>
<evidence type="ECO:0008006" key="3">
    <source>
        <dbReference type="Google" id="ProtNLM"/>
    </source>
</evidence>
<dbReference type="RefSeq" id="WP_187508794.1">
    <property type="nucleotide sequence ID" value="NZ_JACSXB010000026.1"/>
</dbReference>
<dbReference type="Pfam" id="PF10798">
    <property type="entry name" value="YmgB"/>
    <property type="match status" value="1"/>
</dbReference>
<gene>
    <name evidence="1" type="ORF">GKC49_04190</name>
</gene>
<dbReference type="EMBL" id="WKLC01000100">
    <property type="protein sequence ID" value="MSE14370.1"/>
    <property type="molecule type" value="Genomic_DNA"/>
</dbReference>
<organism evidence="1 2">
    <name type="scientific">Enterobacter agglomerans</name>
    <name type="common">Erwinia herbicola</name>
    <name type="synonym">Pantoea agglomerans</name>
    <dbReference type="NCBI Taxonomy" id="549"/>
    <lineage>
        <taxon>Bacteria</taxon>
        <taxon>Pseudomonadati</taxon>
        <taxon>Pseudomonadota</taxon>
        <taxon>Gammaproteobacteria</taxon>
        <taxon>Enterobacterales</taxon>
        <taxon>Erwiniaceae</taxon>
        <taxon>Pantoea</taxon>
        <taxon>Pantoea agglomerans group</taxon>
    </lineage>
</organism>
<dbReference type="Proteomes" id="UP000461948">
    <property type="component" value="Unassembled WGS sequence"/>
</dbReference>